<evidence type="ECO:0000313" key="1">
    <source>
        <dbReference type="EMBL" id="EMG31656.1"/>
    </source>
</evidence>
<name>M3INB8_9BACT</name>
<evidence type="ECO:0000313" key="2">
    <source>
        <dbReference type="Proteomes" id="UP000011782"/>
    </source>
</evidence>
<protein>
    <submittedName>
        <fullName evidence="1">Uncharacterized protein</fullName>
    </submittedName>
</protein>
<dbReference type="PATRIC" id="fig|1073353.3.peg.11"/>
<gene>
    <name evidence="1" type="ORF">H740_00060</name>
</gene>
<reference evidence="1 2" key="1">
    <citation type="submission" date="2013-02" db="EMBL/GenBank/DDBJ databases">
        <title>Co-occurrence of anaerobic bacteria in colorectal carcinomas.</title>
        <authorList>
            <person name="Holt R.A."/>
            <person name="Warren R.L."/>
            <person name="Allen-Vercoe E."/>
            <person name="Pleasance S."/>
            <person name="Freeman D.J."/>
            <person name="Watson P."/>
            <person name="Moore R."/>
            <person name="Cochrane K."/>
        </authorList>
    </citation>
    <scope>NUCLEOTIDE SEQUENCE [LARGE SCALE GENOMIC DNA]</scope>
    <source>
        <strain evidence="1 2">CC57C</strain>
    </source>
</reference>
<dbReference type="Proteomes" id="UP000011782">
    <property type="component" value="Unassembled WGS sequence"/>
</dbReference>
<sequence length="61" mass="7331">MAWSKFAKFAIPSINFAEANCVYRGCKFALEFLTMQSFQKWVLAKFYRMDFRFKVMQKSEI</sequence>
<dbReference type="AlphaFoldDB" id="M3INB8"/>
<organism evidence="1 2">
    <name type="scientific">Campylobacter showae CC57C</name>
    <dbReference type="NCBI Taxonomy" id="1073353"/>
    <lineage>
        <taxon>Bacteria</taxon>
        <taxon>Pseudomonadati</taxon>
        <taxon>Campylobacterota</taxon>
        <taxon>Epsilonproteobacteria</taxon>
        <taxon>Campylobacterales</taxon>
        <taxon>Campylobacteraceae</taxon>
        <taxon>Campylobacter</taxon>
    </lineage>
</organism>
<dbReference type="EMBL" id="AOTD01000003">
    <property type="protein sequence ID" value="EMG31656.1"/>
    <property type="molecule type" value="Genomic_DNA"/>
</dbReference>
<proteinExistence type="predicted"/>
<comment type="caution">
    <text evidence="1">The sequence shown here is derived from an EMBL/GenBank/DDBJ whole genome shotgun (WGS) entry which is preliminary data.</text>
</comment>
<accession>M3INB8</accession>